<sequence length="177" mass="19539">MNVPRTALCFHGTPHLIGHDDNHDAHDFGHARAAAPAAIRVLTLAPPHPKARRTPMQPSKSASVTGTRFWASISRLVKSMGSWYATTTLTMEFKFQIPRVERKPLSAHCCPIFHERIREPPEGAARHARACVTALSDIGEDKGRADRRETQRYLMNTIMVIVPAAADINSGTKDGKL</sequence>
<gene>
    <name evidence="1" type="ORF">A0H81_10649</name>
</gene>
<name>A0A1C7LXL4_GRIFR</name>
<comment type="caution">
    <text evidence="1">The sequence shown here is derived from an EMBL/GenBank/DDBJ whole genome shotgun (WGS) entry which is preliminary data.</text>
</comment>
<dbReference type="Proteomes" id="UP000092993">
    <property type="component" value="Unassembled WGS sequence"/>
</dbReference>
<dbReference type="AlphaFoldDB" id="A0A1C7LXL4"/>
<organism evidence="1 2">
    <name type="scientific">Grifola frondosa</name>
    <name type="common">Maitake</name>
    <name type="synonym">Polyporus frondosus</name>
    <dbReference type="NCBI Taxonomy" id="5627"/>
    <lineage>
        <taxon>Eukaryota</taxon>
        <taxon>Fungi</taxon>
        <taxon>Dikarya</taxon>
        <taxon>Basidiomycota</taxon>
        <taxon>Agaricomycotina</taxon>
        <taxon>Agaricomycetes</taxon>
        <taxon>Polyporales</taxon>
        <taxon>Grifolaceae</taxon>
        <taxon>Grifola</taxon>
    </lineage>
</organism>
<accession>A0A1C7LXL4</accession>
<evidence type="ECO:0000313" key="2">
    <source>
        <dbReference type="Proteomes" id="UP000092993"/>
    </source>
</evidence>
<keyword evidence="2" id="KW-1185">Reference proteome</keyword>
<dbReference type="EMBL" id="LUGG01000017">
    <property type="protein sequence ID" value="OBZ69453.1"/>
    <property type="molecule type" value="Genomic_DNA"/>
</dbReference>
<proteinExistence type="predicted"/>
<protein>
    <submittedName>
        <fullName evidence="1">Uncharacterized protein</fullName>
    </submittedName>
</protein>
<evidence type="ECO:0000313" key="1">
    <source>
        <dbReference type="EMBL" id="OBZ69453.1"/>
    </source>
</evidence>
<reference evidence="1 2" key="1">
    <citation type="submission" date="2016-03" db="EMBL/GenBank/DDBJ databases">
        <title>Whole genome sequencing of Grifola frondosa 9006-11.</title>
        <authorList>
            <person name="Min B."/>
            <person name="Park H."/>
            <person name="Kim J.-G."/>
            <person name="Cho H."/>
            <person name="Oh Y.-L."/>
            <person name="Kong W.-S."/>
            <person name="Choi I.-G."/>
        </authorList>
    </citation>
    <scope>NUCLEOTIDE SEQUENCE [LARGE SCALE GENOMIC DNA]</scope>
    <source>
        <strain evidence="1 2">9006-11</strain>
    </source>
</reference>
<dbReference type="OrthoDB" id="2532955at2759"/>